<dbReference type="Proteomes" id="UP001151760">
    <property type="component" value="Unassembled WGS sequence"/>
</dbReference>
<dbReference type="EMBL" id="BQNB010013196">
    <property type="protein sequence ID" value="GJT13032.1"/>
    <property type="molecule type" value="Genomic_DNA"/>
</dbReference>
<evidence type="ECO:0000313" key="2">
    <source>
        <dbReference type="EMBL" id="GJT13032.1"/>
    </source>
</evidence>
<feature type="compositionally biased region" description="Polar residues" evidence="1">
    <location>
        <begin position="39"/>
        <end position="48"/>
    </location>
</feature>
<proteinExistence type="predicted"/>
<evidence type="ECO:0000313" key="3">
    <source>
        <dbReference type="Proteomes" id="UP001151760"/>
    </source>
</evidence>
<organism evidence="2 3">
    <name type="scientific">Tanacetum coccineum</name>
    <dbReference type="NCBI Taxonomy" id="301880"/>
    <lineage>
        <taxon>Eukaryota</taxon>
        <taxon>Viridiplantae</taxon>
        <taxon>Streptophyta</taxon>
        <taxon>Embryophyta</taxon>
        <taxon>Tracheophyta</taxon>
        <taxon>Spermatophyta</taxon>
        <taxon>Magnoliopsida</taxon>
        <taxon>eudicotyledons</taxon>
        <taxon>Gunneridae</taxon>
        <taxon>Pentapetalae</taxon>
        <taxon>asterids</taxon>
        <taxon>campanulids</taxon>
        <taxon>Asterales</taxon>
        <taxon>Asteraceae</taxon>
        <taxon>Asteroideae</taxon>
        <taxon>Anthemideae</taxon>
        <taxon>Anthemidinae</taxon>
        <taxon>Tanacetum</taxon>
    </lineage>
</organism>
<feature type="compositionally biased region" description="Basic and acidic residues" evidence="1">
    <location>
        <begin position="55"/>
        <end position="70"/>
    </location>
</feature>
<gene>
    <name evidence="2" type="ORF">Tco_0860074</name>
</gene>
<reference evidence="2" key="2">
    <citation type="submission" date="2022-01" db="EMBL/GenBank/DDBJ databases">
        <authorList>
            <person name="Yamashiro T."/>
            <person name="Shiraishi A."/>
            <person name="Satake H."/>
            <person name="Nakayama K."/>
        </authorList>
    </citation>
    <scope>NUCLEOTIDE SEQUENCE</scope>
</reference>
<evidence type="ECO:0000256" key="1">
    <source>
        <dbReference type="SAM" id="MobiDB-lite"/>
    </source>
</evidence>
<name>A0ABQ5BH11_9ASTR</name>
<reference evidence="2" key="1">
    <citation type="journal article" date="2022" name="Int. J. Mol. Sci.">
        <title>Draft Genome of Tanacetum Coccineum: Genomic Comparison of Closely Related Tanacetum-Family Plants.</title>
        <authorList>
            <person name="Yamashiro T."/>
            <person name="Shiraishi A."/>
            <person name="Nakayama K."/>
            <person name="Satake H."/>
        </authorList>
    </citation>
    <scope>NUCLEOTIDE SEQUENCE</scope>
</reference>
<comment type="caution">
    <text evidence="2">The sequence shown here is derived from an EMBL/GenBank/DDBJ whole genome shotgun (WGS) entry which is preliminary data.</text>
</comment>
<feature type="region of interest" description="Disordered" evidence="1">
    <location>
        <begin position="39"/>
        <end position="70"/>
    </location>
</feature>
<protein>
    <submittedName>
        <fullName evidence="2">Uncharacterized protein</fullName>
    </submittedName>
</protein>
<keyword evidence="3" id="KW-1185">Reference proteome</keyword>
<sequence length="163" mass="18756">MSTENDKYNKVRNNGTELVLSNKECLDEGVKGVERTVTCSENRSSVSNDESELNVAHEEKENKDDNDKMQVDHKQAYVEDRNENENRLRNKNNVKSYANATRDNMPQKINTLRNIPISVNELGEEVIIFDEELVKLGIASYYCKIADKDGMKLLHVHVYLVKH</sequence>
<accession>A0ABQ5BH11</accession>